<organism evidence="1 2">
    <name type="scientific">Staphylococcus aureus</name>
    <dbReference type="NCBI Taxonomy" id="1280"/>
    <lineage>
        <taxon>Bacteria</taxon>
        <taxon>Bacillati</taxon>
        <taxon>Bacillota</taxon>
        <taxon>Bacilli</taxon>
        <taxon>Bacillales</taxon>
        <taxon>Staphylococcaceae</taxon>
        <taxon>Staphylococcus</taxon>
    </lineage>
</organism>
<proteinExistence type="predicted"/>
<dbReference type="EMBL" id="UHAQ01000004">
    <property type="protein sequence ID" value="SUK93825.1"/>
    <property type="molecule type" value="Genomic_DNA"/>
</dbReference>
<dbReference type="Proteomes" id="UP000254502">
    <property type="component" value="Unassembled WGS sequence"/>
</dbReference>
<dbReference type="NCBIfam" id="TIGR04264">
    <property type="entry name" value="hyperosmo_Ebh"/>
    <property type="match status" value="1"/>
</dbReference>
<protein>
    <submittedName>
        <fullName evidence="1">Cell wall associated fibronectin-binding protein</fullName>
    </submittedName>
</protein>
<dbReference type="AlphaFoldDB" id="A0A380E1F0"/>
<accession>A0A380E1F0</accession>
<sequence length="348" mass="36829">MNGQVIQILDIINPSNGYGGQPVTNSNTRANHSNATVVNVNEPAANGAGAFTIDHVVKSNSTHNASDAVYKAQLYLTPYGPKQYVEHLNQNTGNTTDAINIYFVPSDLVNPTISVGNYTNHQVFSGETFTNTITANDNFGVQSVTVPTTSQITGTVDNNHQHVSATAPNVTSATTKTINLLATDTSGNTATTSFNVTVKPLRDKYRVGTSSTVANPVRIANISNNATVSQADQTTIINSLTFTSNAPNRNYATASANEITSKTVSNVSRTGNNANVTVTVTYQDGTTSTVTVPVKHVIPEIVAHSHYTVQGQDFPAGNGSSASDYFKLSNGSAIPDANYYMGKWTSAK</sequence>
<evidence type="ECO:0000313" key="1">
    <source>
        <dbReference type="EMBL" id="SUK93825.1"/>
    </source>
</evidence>
<dbReference type="InterPro" id="IPR026361">
    <property type="entry name" value="Ebh_dom"/>
</dbReference>
<name>A0A380E1F0_STAAU</name>
<gene>
    <name evidence="1" type="primary">ebh_22</name>
    <name evidence="1" type="ORF">NCTC5664_03280</name>
</gene>
<evidence type="ECO:0000313" key="2">
    <source>
        <dbReference type="Proteomes" id="UP000254502"/>
    </source>
</evidence>
<reference evidence="1 2" key="1">
    <citation type="submission" date="2018-06" db="EMBL/GenBank/DDBJ databases">
        <authorList>
            <consortium name="Pathogen Informatics"/>
            <person name="Doyle S."/>
        </authorList>
    </citation>
    <scope>NUCLEOTIDE SEQUENCE [LARGE SCALE GENOMIC DNA]</scope>
    <source>
        <strain evidence="1 2">NCTC5664</strain>
    </source>
</reference>